<dbReference type="OrthoDB" id="1826980at2"/>
<keyword evidence="4" id="KW-1185">Reference proteome</keyword>
<dbReference type="EMBL" id="LN829119">
    <property type="protein sequence ID" value="CPR19149.1"/>
    <property type="molecule type" value="Genomic_DNA"/>
</dbReference>
<sequence length="440" mass="51039">MILKASQRGGGKQLGVHLTRTDDNDHVELYEIKGFLSDDIVSALKEAHAVSKGTRCKQFLFSVSLNPPPQEQVPIETFENAIARIEEKNGLTGQPRIIVFHEKEGRRHAHAVWSRIDAETMTAKNLPFFKVKLRDLSRELYIENGWKMPRGLMNSREADPRNFTLAEWHQAKRAGYDARDLKSILQECWAVSDSKAAFVQALKSRGFTLAKGDRRAHVALTPEGEVFSVARATGKKTKEVRERLGAPDDLPGIEDARARLARELGERYLRLRREAAQEKQRDLTPLEAERRAMAQSQRIERSRLKQRQRERWTLETRARAERFDKGVKGIWSAITGRHAEIRRRNEREAYAALARDRAQRQALTQAQMKDRQALQTRIKTARERHAALLKDLRTDQQQVRKMERSEPSQARPTVEQRIERMRKGERPEKRERSRDKDRER</sequence>
<accession>A0A0D6JFW1</accession>
<feature type="domain" description="MobA/VirD2-like nuclease" evidence="2">
    <location>
        <begin position="24"/>
        <end position="146"/>
    </location>
</feature>
<reference evidence="4" key="1">
    <citation type="submission" date="2015-02" db="EMBL/GenBank/DDBJ databases">
        <authorList>
            <person name="Chooi Y.-H."/>
        </authorList>
    </citation>
    <scope>NUCLEOTIDE SEQUENCE [LARGE SCALE GENOMIC DNA]</scope>
    <source>
        <strain evidence="4">strain Y</strain>
    </source>
</reference>
<name>A0A0D6JFW1_9HYPH</name>
<dbReference type="InterPro" id="IPR005094">
    <property type="entry name" value="Endonuclease_MobA/VirD2"/>
</dbReference>
<evidence type="ECO:0000313" key="3">
    <source>
        <dbReference type="EMBL" id="CPR19149.1"/>
    </source>
</evidence>
<dbReference type="RefSeq" id="WP_046478098.1">
    <property type="nucleotide sequence ID" value="NZ_LN829118.1"/>
</dbReference>
<gene>
    <name evidence="3" type="ORF">YBN1229_v1_2030</name>
</gene>
<feature type="compositionally biased region" description="Basic and acidic residues" evidence="1">
    <location>
        <begin position="414"/>
        <end position="440"/>
    </location>
</feature>
<evidence type="ECO:0000256" key="1">
    <source>
        <dbReference type="SAM" id="MobiDB-lite"/>
    </source>
</evidence>
<organism evidence="3 4">
    <name type="scientific">Candidatus Filomicrobium marinum</name>
    <dbReference type="NCBI Taxonomy" id="1608628"/>
    <lineage>
        <taxon>Bacteria</taxon>
        <taxon>Pseudomonadati</taxon>
        <taxon>Pseudomonadota</taxon>
        <taxon>Alphaproteobacteria</taxon>
        <taxon>Hyphomicrobiales</taxon>
        <taxon>Hyphomicrobiaceae</taxon>
        <taxon>Filomicrobium</taxon>
    </lineage>
</organism>
<proteinExistence type="predicted"/>
<feature type="compositionally biased region" description="Basic and acidic residues" evidence="1">
    <location>
        <begin position="391"/>
        <end position="406"/>
    </location>
</feature>
<dbReference type="Proteomes" id="UP000033187">
    <property type="component" value="Chromosome 1"/>
</dbReference>
<evidence type="ECO:0000313" key="4">
    <source>
        <dbReference type="Proteomes" id="UP000033187"/>
    </source>
</evidence>
<dbReference type="KEGG" id="fiy:BN1229_v1_2030"/>
<dbReference type="KEGG" id="fil:BN1229_v1_2027"/>
<protein>
    <recommendedName>
        <fullName evidence="2">MobA/VirD2-like nuclease domain-containing protein</fullName>
    </recommendedName>
</protein>
<dbReference type="Pfam" id="PF03432">
    <property type="entry name" value="Relaxase"/>
    <property type="match status" value="1"/>
</dbReference>
<feature type="region of interest" description="Disordered" evidence="1">
    <location>
        <begin position="391"/>
        <end position="440"/>
    </location>
</feature>
<evidence type="ECO:0000259" key="2">
    <source>
        <dbReference type="Pfam" id="PF03432"/>
    </source>
</evidence>
<dbReference type="AlphaFoldDB" id="A0A0D6JFW1"/>